<accession>A0ABP5VJ91</accession>
<proteinExistence type="predicted"/>
<dbReference type="Pfam" id="PF00149">
    <property type="entry name" value="Metallophos"/>
    <property type="match status" value="1"/>
</dbReference>
<organism evidence="6 7">
    <name type="scientific">Streptomyces glaucosporus</name>
    <dbReference type="NCBI Taxonomy" id="284044"/>
    <lineage>
        <taxon>Bacteria</taxon>
        <taxon>Bacillati</taxon>
        <taxon>Actinomycetota</taxon>
        <taxon>Actinomycetes</taxon>
        <taxon>Kitasatosporales</taxon>
        <taxon>Streptomycetaceae</taxon>
        <taxon>Streptomyces</taxon>
    </lineage>
</organism>
<dbReference type="Gene3D" id="3.60.21.10">
    <property type="match status" value="1"/>
</dbReference>
<evidence type="ECO:0000259" key="5">
    <source>
        <dbReference type="Pfam" id="PF16371"/>
    </source>
</evidence>
<protein>
    <submittedName>
        <fullName evidence="6">Calcineurin-like phosphoesterase family protein</fullName>
    </submittedName>
</protein>
<evidence type="ECO:0000313" key="7">
    <source>
        <dbReference type="Proteomes" id="UP001500058"/>
    </source>
</evidence>
<dbReference type="PROSITE" id="PS51318">
    <property type="entry name" value="TAT"/>
    <property type="match status" value="1"/>
</dbReference>
<evidence type="ECO:0000259" key="4">
    <source>
        <dbReference type="Pfam" id="PF16370"/>
    </source>
</evidence>
<dbReference type="InterPro" id="IPR004843">
    <property type="entry name" value="Calcineurin-like_PHP"/>
</dbReference>
<dbReference type="Proteomes" id="UP001500058">
    <property type="component" value="Unassembled WGS sequence"/>
</dbReference>
<dbReference type="InterPro" id="IPR051918">
    <property type="entry name" value="STPP_CPPED1"/>
</dbReference>
<dbReference type="InterPro" id="IPR032288">
    <property type="entry name" value="Metallophos_C"/>
</dbReference>
<dbReference type="Pfam" id="PF16370">
    <property type="entry name" value="MetallophosC"/>
    <property type="match status" value="1"/>
</dbReference>
<dbReference type="PANTHER" id="PTHR43143">
    <property type="entry name" value="METALLOPHOSPHOESTERASE, CALCINEURIN SUPERFAMILY"/>
    <property type="match status" value="1"/>
</dbReference>
<dbReference type="EMBL" id="BAAATJ010000016">
    <property type="protein sequence ID" value="GAA2404635.1"/>
    <property type="molecule type" value="Genomic_DNA"/>
</dbReference>
<evidence type="ECO:0000313" key="6">
    <source>
        <dbReference type="EMBL" id="GAA2404635.1"/>
    </source>
</evidence>
<sequence>MSLTRPTSRPVRTALAALGAAALAGSALAAAAVPTAAAAPATAAAPADRNDWNADAYRGGVEVVPGDGKGKDRRTLTGRVFLDADRDSSSDRRERGVAGVLVSNGRDVVTTDRQGRYELPAYDNMTVFVTQPAGYQVPVDEHNIAQFHYNHLPAGSPELRYGGIEPTGPLPEAVNFPLVKSRLTQSREQDCVIAGDLQTYDKEEVGYARAGAIADLAKRRDYAGCGALFIGDVVGDDLSLYPDVKNLAGELNGPVRFLPGNHDLDYDATTPEHSFDTFRAQLAPAYYSYDVGRTHVIALNTVRYPCTPDVDNADGQRPNCNDPRKSPSYNGRLDENQLKWLERDLAKVPSDRLIVVAGHIPLLTFADEGSARHQVDQVREIYELLEGRKAVSVAGHTHSIENMKTGDLFKGWRDIFGVEGLPFPHITAGAVSGDWYSGRLTDKGYPVAVGRDGARPGVLTLEIKGNSFKERFTVTGEKDDVQMQLGVNSPTYRTWYADRQAWNKSKQGPAPELADTRVVTRDDLTGTTWLTANFWMGSTGSKVKVSLDGGRAREAVRTQQARGEDQLVGPEWSDPHAVAQQLVHGGSVADRTMHLWRFELPADLEPGTHRAKVTATDAHGRTFTDTLEFTVADER</sequence>
<evidence type="ECO:0000256" key="2">
    <source>
        <dbReference type="SAM" id="SignalP"/>
    </source>
</evidence>
<name>A0ABP5VJ91_9ACTN</name>
<gene>
    <name evidence="6" type="ORF">GCM10010420_35260</name>
</gene>
<dbReference type="Pfam" id="PF16371">
    <property type="entry name" value="MetallophosN"/>
    <property type="match status" value="1"/>
</dbReference>
<feature type="signal peptide" evidence="2">
    <location>
        <begin position="1"/>
        <end position="29"/>
    </location>
</feature>
<feature type="chain" id="PRO_5047084211" evidence="2">
    <location>
        <begin position="30"/>
        <end position="635"/>
    </location>
</feature>
<dbReference type="PANTHER" id="PTHR43143:SF6">
    <property type="entry name" value="BLL3016 PROTEIN"/>
    <property type="match status" value="1"/>
</dbReference>
<comment type="caution">
    <text evidence="6">The sequence shown here is derived from an EMBL/GenBank/DDBJ whole genome shotgun (WGS) entry which is preliminary data.</text>
</comment>
<feature type="domain" description="Calcineurin-like phosphoesterase" evidence="3">
    <location>
        <begin position="193"/>
        <end position="398"/>
    </location>
</feature>
<dbReference type="Gene3D" id="2.60.40.10">
    <property type="entry name" value="Immunoglobulins"/>
    <property type="match status" value="2"/>
</dbReference>
<dbReference type="InterPro" id="IPR006311">
    <property type="entry name" value="TAT_signal"/>
</dbReference>
<feature type="domain" description="Calcineurin-like phosphoesterase C-terminal" evidence="4">
    <location>
        <begin position="428"/>
        <end position="623"/>
    </location>
</feature>
<evidence type="ECO:0000256" key="1">
    <source>
        <dbReference type="SAM" id="MobiDB-lite"/>
    </source>
</evidence>
<feature type="domain" description="Calcineurin-like phosphoesterase N-terminal" evidence="5">
    <location>
        <begin position="92"/>
        <end position="151"/>
    </location>
</feature>
<feature type="region of interest" description="Disordered" evidence="1">
    <location>
        <begin position="309"/>
        <end position="331"/>
    </location>
</feature>
<dbReference type="InterPro" id="IPR029052">
    <property type="entry name" value="Metallo-depent_PP-like"/>
</dbReference>
<reference evidence="7" key="1">
    <citation type="journal article" date="2019" name="Int. J. Syst. Evol. Microbiol.">
        <title>The Global Catalogue of Microorganisms (GCM) 10K type strain sequencing project: providing services to taxonomists for standard genome sequencing and annotation.</title>
        <authorList>
            <consortium name="The Broad Institute Genomics Platform"/>
            <consortium name="The Broad Institute Genome Sequencing Center for Infectious Disease"/>
            <person name="Wu L."/>
            <person name="Ma J."/>
        </authorList>
    </citation>
    <scope>NUCLEOTIDE SEQUENCE [LARGE SCALE GENOMIC DNA]</scope>
    <source>
        <strain evidence="7">JCM 6921</strain>
    </source>
</reference>
<dbReference type="InterPro" id="IPR013783">
    <property type="entry name" value="Ig-like_fold"/>
</dbReference>
<dbReference type="SUPFAM" id="SSF56300">
    <property type="entry name" value="Metallo-dependent phosphatases"/>
    <property type="match status" value="1"/>
</dbReference>
<evidence type="ECO:0000259" key="3">
    <source>
        <dbReference type="Pfam" id="PF00149"/>
    </source>
</evidence>
<keyword evidence="2" id="KW-0732">Signal</keyword>
<dbReference type="InterPro" id="IPR032285">
    <property type="entry name" value="Metallophos_N"/>
</dbReference>
<keyword evidence="7" id="KW-1185">Reference proteome</keyword>
<dbReference type="RefSeq" id="WP_344632009.1">
    <property type="nucleotide sequence ID" value="NZ_BAAATJ010000016.1"/>
</dbReference>